<dbReference type="PANTHER" id="PTHR31143">
    <property type="match status" value="1"/>
</dbReference>
<proteinExistence type="predicted"/>
<dbReference type="RefSeq" id="WP_209463270.1">
    <property type="nucleotide sequence ID" value="NZ_CP110224.1"/>
</dbReference>
<dbReference type="InterPro" id="IPR016181">
    <property type="entry name" value="Acyl_CoA_acyltransferase"/>
</dbReference>
<name>A0ABS4IJE8_9BACI</name>
<dbReference type="PROSITE" id="PS51186">
    <property type="entry name" value="GNAT"/>
    <property type="match status" value="1"/>
</dbReference>
<dbReference type="InterPro" id="IPR042573">
    <property type="entry name" value="GNAT_acetyltra_N"/>
</dbReference>
<accession>A0ABS4IJE8</accession>
<dbReference type="Proteomes" id="UP001519345">
    <property type="component" value="Unassembled WGS sequence"/>
</dbReference>
<dbReference type="Gene3D" id="3.40.630.110">
    <property type="entry name" value="GNAT acetyltransferase-like"/>
    <property type="match status" value="1"/>
</dbReference>
<dbReference type="InterPro" id="IPR000182">
    <property type="entry name" value="GNAT_dom"/>
</dbReference>
<dbReference type="InterPro" id="IPR027365">
    <property type="entry name" value="GNAT_acetyltra_YdfB-like"/>
</dbReference>
<keyword evidence="3" id="KW-1185">Reference proteome</keyword>
<organism evidence="2 3">
    <name type="scientific">Virgibacillus natechei</name>
    <dbReference type="NCBI Taxonomy" id="1216297"/>
    <lineage>
        <taxon>Bacteria</taxon>
        <taxon>Bacillati</taxon>
        <taxon>Bacillota</taxon>
        <taxon>Bacilli</taxon>
        <taxon>Bacillales</taxon>
        <taxon>Bacillaceae</taxon>
        <taxon>Virgibacillus</taxon>
    </lineage>
</organism>
<sequence length="255" mass="28978">MIYKADITVRKKLFPMFDSMNDTIILSCLQGHMGSAWVDDLEKPTVAQISVGDFVFYAGNPHAKEAEVLLQNLPENILAIVHTDEWKNRIETVHKASIEKIQRYSFKKNVEDLDRKHIEKFLSRLPEGYELKRIDASLAKEPSLHEISKDFIGQFHSIDDYVKRGVGFAILYDGKVACGASSYSIYDKGIEIEIATHHKHRRKGLATVAAAALILECLDRRLYPSWDAASLESVKLAQKLGYVLDGPYDTYYIKK</sequence>
<reference evidence="2 3" key="1">
    <citation type="submission" date="2021-03" db="EMBL/GenBank/DDBJ databases">
        <title>Genomic Encyclopedia of Type Strains, Phase IV (KMG-IV): sequencing the most valuable type-strain genomes for metagenomic binning, comparative biology and taxonomic classification.</title>
        <authorList>
            <person name="Goeker M."/>
        </authorList>
    </citation>
    <scope>NUCLEOTIDE SEQUENCE [LARGE SCALE GENOMIC DNA]</scope>
    <source>
        <strain evidence="2 3">DSM 25609</strain>
    </source>
</reference>
<evidence type="ECO:0000313" key="2">
    <source>
        <dbReference type="EMBL" id="MBP1970119.1"/>
    </source>
</evidence>
<evidence type="ECO:0000313" key="3">
    <source>
        <dbReference type="Proteomes" id="UP001519345"/>
    </source>
</evidence>
<dbReference type="Gene3D" id="3.40.630.30">
    <property type="match status" value="1"/>
</dbReference>
<dbReference type="PANTHER" id="PTHR31143:SF2">
    <property type="entry name" value="FR47-LIKE DOMAIN-CONTAINING PROTEIN-RELATED"/>
    <property type="match status" value="1"/>
</dbReference>
<comment type="caution">
    <text evidence="2">The sequence shown here is derived from an EMBL/GenBank/DDBJ whole genome shotgun (WGS) entry which is preliminary data.</text>
</comment>
<gene>
    <name evidence="2" type="ORF">J2Z83_002235</name>
</gene>
<feature type="domain" description="N-acetyltransferase" evidence="1">
    <location>
        <begin position="129"/>
        <end position="255"/>
    </location>
</feature>
<protein>
    <submittedName>
        <fullName evidence="2">GNAT superfamily N-acetyltransferase</fullName>
    </submittedName>
</protein>
<dbReference type="EMBL" id="JAGGKX010000010">
    <property type="protein sequence ID" value="MBP1970119.1"/>
    <property type="molecule type" value="Genomic_DNA"/>
</dbReference>
<evidence type="ECO:0000259" key="1">
    <source>
        <dbReference type="PROSITE" id="PS51186"/>
    </source>
</evidence>
<dbReference type="SUPFAM" id="SSF55729">
    <property type="entry name" value="Acyl-CoA N-acyltransferases (Nat)"/>
    <property type="match status" value="1"/>
</dbReference>
<dbReference type="Pfam" id="PF12746">
    <property type="entry name" value="GNAT_acetyltran"/>
    <property type="match status" value="1"/>
</dbReference>